<dbReference type="InterPro" id="IPR000905">
    <property type="entry name" value="Gcp-like_dom"/>
</dbReference>
<dbReference type="NCBIfam" id="TIGR03725">
    <property type="entry name" value="T6A_YeaZ"/>
    <property type="match status" value="1"/>
</dbReference>
<evidence type="ECO:0000313" key="2">
    <source>
        <dbReference type="EMBL" id="OGC15257.1"/>
    </source>
</evidence>
<organism evidence="2 3">
    <name type="scientific">candidate division WOR-1 bacterium RIFOXYB2_FULL_36_35</name>
    <dbReference type="NCBI Taxonomy" id="1802578"/>
    <lineage>
        <taxon>Bacteria</taxon>
        <taxon>Bacillati</taxon>
        <taxon>Saganbacteria</taxon>
    </lineage>
</organism>
<keyword evidence="2" id="KW-0808">Transferase</keyword>
<accession>A0A1F4S4F7</accession>
<evidence type="ECO:0000259" key="1">
    <source>
        <dbReference type="Pfam" id="PF00814"/>
    </source>
</evidence>
<protein>
    <submittedName>
        <fullName evidence="2">tRNA (Adenosine(37)-N6)-threonylcarbamoyltransferase complex dimerization subunit type 1 TsaB</fullName>
    </submittedName>
</protein>
<name>A0A1F4S4F7_UNCSA</name>
<dbReference type="Gene3D" id="3.30.420.40">
    <property type="match status" value="2"/>
</dbReference>
<proteinExistence type="predicted"/>
<sequence length="228" mass="24876">MAILGISSATKILSVGICENSNTLAELIVSGKESFTEDLIVYIEKLIEQAKVKITGIAVASGPGSYNGLRGGMATAKTLAQIFAVPIAQVSTLEAIAFNLINVNGTILSLSDARRDEYNIALFASYQNNLKRITNDLLMKLEDIKKLLSKIKGEIYVCSCNEEIQSLFIAKNIRFAIQNFSIPRGSNVAIIGEKLIKEGKDSNLMKLTPNYSVEPNIREFKKGVNDRG</sequence>
<comment type="caution">
    <text evidence="2">The sequence shown here is derived from an EMBL/GenBank/DDBJ whole genome shotgun (WGS) entry which is preliminary data.</text>
</comment>
<dbReference type="EMBL" id="MEUA01000023">
    <property type="protein sequence ID" value="OGC15257.1"/>
    <property type="molecule type" value="Genomic_DNA"/>
</dbReference>
<dbReference type="GO" id="GO:0002949">
    <property type="term" value="P:tRNA threonylcarbamoyladenosine modification"/>
    <property type="evidence" value="ECO:0007669"/>
    <property type="project" value="InterPro"/>
</dbReference>
<reference evidence="2 3" key="1">
    <citation type="journal article" date="2016" name="Nat. Commun.">
        <title>Thousands of microbial genomes shed light on interconnected biogeochemical processes in an aquifer system.</title>
        <authorList>
            <person name="Anantharaman K."/>
            <person name="Brown C.T."/>
            <person name="Hug L.A."/>
            <person name="Sharon I."/>
            <person name="Castelle C.J."/>
            <person name="Probst A.J."/>
            <person name="Thomas B.C."/>
            <person name="Singh A."/>
            <person name="Wilkins M.J."/>
            <person name="Karaoz U."/>
            <person name="Brodie E.L."/>
            <person name="Williams K.H."/>
            <person name="Hubbard S.S."/>
            <person name="Banfield J.F."/>
        </authorList>
    </citation>
    <scope>NUCLEOTIDE SEQUENCE [LARGE SCALE GENOMIC DNA]</scope>
</reference>
<dbReference type="Pfam" id="PF00814">
    <property type="entry name" value="TsaD"/>
    <property type="match status" value="1"/>
</dbReference>
<dbReference type="InterPro" id="IPR043129">
    <property type="entry name" value="ATPase_NBD"/>
</dbReference>
<dbReference type="InterPro" id="IPR022496">
    <property type="entry name" value="T6A_TsaB"/>
</dbReference>
<feature type="domain" description="Gcp-like" evidence="1">
    <location>
        <begin position="34"/>
        <end position="162"/>
    </location>
</feature>
<dbReference type="AlphaFoldDB" id="A0A1F4S4F7"/>
<evidence type="ECO:0000313" key="3">
    <source>
        <dbReference type="Proteomes" id="UP000177905"/>
    </source>
</evidence>
<gene>
    <name evidence="2" type="ORF">A2290_03180</name>
</gene>
<dbReference type="Proteomes" id="UP000177905">
    <property type="component" value="Unassembled WGS sequence"/>
</dbReference>
<dbReference type="SUPFAM" id="SSF53067">
    <property type="entry name" value="Actin-like ATPase domain"/>
    <property type="match status" value="2"/>
</dbReference>
<dbReference type="GO" id="GO:0016740">
    <property type="term" value="F:transferase activity"/>
    <property type="evidence" value="ECO:0007669"/>
    <property type="project" value="UniProtKB-KW"/>
</dbReference>